<name>A4ZH01_LACHE</name>
<keyword evidence="1" id="KW-0472">Membrane</keyword>
<dbReference type="EMBL" id="DQ826082">
    <property type="protein sequence ID" value="ABH11593.1"/>
    <property type="molecule type" value="Genomic_DNA"/>
</dbReference>
<keyword evidence="1" id="KW-0812">Transmembrane</keyword>
<organism evidence="2">
    <name type="scientific">Lactobacillus helveticus CNRZ32</name>
    <dbReference type="NCBI Taxonomy" id="326425"/>
    <lineage>
        <taxon>Bacteria</taxon>
        <taxon>Bacillati</taxon>
        <taxon>Bacillota</taxon>
        <taxon>Bacilli</taxon>
        <taxon>Lactobacillales</taxon>
        <taxon>Lactobacillaceae</taxon>
        <taxon>Lactobacillus</taxon>
    </lineage>
</organism>
<feature type="transmembrane region" description="Helical" evidence="1">
    <location>
        <begin position="161"/>
        <end position="178"/>
    </location>
</feature>
<feature type="transmembrane region" description="Helical" evidence="1">
    <location>
        <begin position="185"/>
        <end position="203"/>
    </location>
</feature>
<feature type="transmembrane region" description="Helical" evidence="1">
    <location>
        <begin position="139"/>
        <end position="155"/>
    </location>
</feature>
<feature type="transmembrane region" description="Helical" evidence="1">
    <location>
        <begin position="37"/>
        <end position="55"/>
    </location>
</feature>
<feature type="transmembrane region" description="Helical" evidence="1">
    <location>
        <begin position="270"/>
        <end position="292"/>
    </location>
</feature>
<gene>
    <name evidence="2" type="primary">wzy</name>
</gene>
<feature type="transmembrane region" description="Helical" evidence="1">
    <location>
        <begin position="67"/>
        <end position="85"/>
    </location>
</feature>
<keyword evidence="1" id="KW-1133">Transmembrane helix</keyword>
<reference evidence="2" key="1">
    <citation type="journal article" date="2007" name="Appl. Environ. Microbiol.">
        <title>Comparative high-density microarray analysis of gene expression during growth of Lactobacillus helveticus in milk versus rich culture medium.</title>
        <authorList>
            <person name="Smeianov V.V."/>
            <person name="Wechter P."/>
            <person name="Broadbent J.R."/>
            <person name="Hughes J.E."/>
            <person name="Rodriguez B.T."/>
            <person name="Christensen T.K."/>
            <person name="Ardo Y."/>
            <person name="Steele J.L."/>
        </authorList>
    </citation>
    <scope>NUCLEOTIDE SEQUENCE</scope>
    <source>
        <strain evidence="2">CNRZ32</strain>
    </source>
</reference>
<dbReference type="AlphaFoldDB" id="A4ZH01"/>
<proteinExistence type="predicted"/>
<feature type="transmembrane region" description="Helical" evidence="1">
    <location>
        <begin position="299"/>
        <end position="318"/>
    </location>
</feature>
<evidence type="ECO:0000256" key="1">
    <source>
        <dbReference type="SAM" id="Phobius"/>
    </source>
</evidence>
<accession>A4ZH01</accession>
<evidence type="ECO:0000313" key="2">
    <source>
        <dbReference type="EMBL" id="ABH11593.1"/>
    </source>
</evidence>
<dbReference type="RefSeq" id="WP_187289104.1">
    <property type="nucleotide sequence ID" value="NC_021744.1"/>
</dbReference>
<feature type="transmembrane region" description="Helical" evidence="1">
    <location>
        <begin position="105"/>
        <end position="127"/>
    </location>
</feature>
<protein>
    <submittedName>
        <fullName evidence="2">Putative polysaccharide polymerase</fullName>
    </submittedName>
</protein>
<sequence>MKYYFIFCGILFLFFVFQIFRNVDTTFSINYAIKNRIGLIKYYTYILLLFPICKVLSEKKQSFIRNVYILGMIALMLRILVWFLYNKVGLNLMPGLFSVMGYSWSHGSGIRLPGTFLDGFLLSYSLSKIRDNRLKHRRIYPYLICAGISLYYVYYVFNSRSQILCFLLVIMLSFAFVNNRIFSSLAKVLLLVLCCFFIAKIYLHTDFLQSVLNFYDPGTQVRFLGFDFYQSDWLNHKILGFGIVSDGNIFHTWYNSWIYYLSDLGIVNTLFQFGYVGLIILFSPFIFSFFIGLKNNRSLNGYFLMLSSFYTILSSIFFQNVYDSPRILIVPFILALMQLSMKDDKNNEERHFYNRV</sequence>